<dbReference type="RefSeq" id="WP_221787185.1">
    <property type="nucleotide sequence ID" value="NZ_JACLIC010000007.1"/>
</dbReference>
<comment type="caution">
    <text evidence="1">The sequence shown here is derived from an EMBL/GenBank/DDBJ whole genome shotgun (WGS) entry which is preliminary data.</text>
</comment>
<accession>A0ABS7KE87</accession>
<reference evidence="1 2" key="1">
    <citation type="submission" date="2020-08" db="EMBL/GenBank/DDBJ databases">
        <title>Fungal Genomes of the International Space Station.</title>
        <authorList>
            <person name="Seuylemezian A."/>
            <person name="Singh N.K."/>
            <person name="Wood J."/>
            <person name="Venkateswaran K."/>
        </authorList>
    </citation>
    <scope>NUCLEOTIDE SEQUENCE [LARGE SCALE GENOMIC DNA]</scope>
    <source>
        <strain evidence="1 2">S/N-304-OC-R4</strain>
    </source>
</reference>
<gene>
    <name evidence="1" type="ORF">H7T88_04265</name>
</gene>
<keyword evidence="2" id="KW-1185">Reference proteome</keyword>
<protein>
    <submittedName>
        <fullName evidence="1">Uncharacterized protein</fullName>
    </submittedName>
</protein>
<organism evidence="1 2">
    <name type="scientific">Paenibacillus cucumis</name>
    <name type="common">ex Kampfer et al. 2016</name>
    <dbReference type="NCBI Taxonomy" id="1776858"/>
    <lineage>
        <taxon>Bacteria</taxon>
        <taxon>Bacillati</taxon>
        <taxon>Bacillota</taxon>
        <taxon>Bacilli</taxon>
        <taxon>Bacillales</taxon>
        <taxon>Paenibacillaceae</taxon>
        <taxon>Paenibacillus</taxon>
    </lineage>
</organism>
<name>A0ABS7KE87_9BACL</name>
<proteinExistence type="predicted"/>
<dbReference type="EMBL" id="JACLIC010000007">
    <property type="protein sequence ID" value="MBY0202450.1"/>
    <property type="molecule type" value="Genomic_DNA"/>
</dbReference>
<evidence type="ECO:0000313" key="1">
    <source>
        <dbReference type="EMBL" id="MBY0202450.1"/>
    </source>
</evidence>
<dbReference type="Proteomes" id="UP000706031">
    <property type="component" value="Unassembled WGS sequence"/>
</dbReference>
<evidence type="ECO:0000313" key="2">
    <source>
        <dbReference type="Proteomes" id="UP000706031"/>
    </source>
</evidence>
<sequence length="191" mass="21941">MQDQKNEMSDGMALQAETLVEEWFNRNGYFTICGIKENIDEIDILASKNTDINTWDCIYCEVQVSVRPVGYISKLTKELMEELKGLTKTSAKLRNEQQIKECAIAWVRNKYETDKKVKLRNRFMLNANWKYILVHGNVKDQKELIHISQQGVGLIPFSQILDDLCTKQTSIDISGSSAGDLIEIINFMKVK</sequence>